<name>A0A848B4U1_9FIRM</name>
<feature type="domain" description="4Fe-4S" evidence="7">
    <location>
        <begin position="382"/>
        <end position="444"/>
    </location>
</feature>
<dbReference type="InterPro" id="IPR009016">
    <property type="entry name" value="Fe_hydrogenase"/>
</dbReference>
<evidence type="ECO:0000259" key="6">
    <source>
        <dbReference type="PROSITE" id="PS51379"/>
    </source>
</evidence>
<keyword evidence="9" id="KW-1185">Reference proteome</keyword>
<dbReference type="GO" id="GO:0005886">
    <property type="term" value="C:plasma membrane"/>
    <property type="evidence" value="ECO:0007669"/>
    <property type="project" value="TreeGrafter"/>
</dbReference>
<dbReference type="EMBL" id="JABAFA010000026">
    <property type="protein sequence ID" value="NMD99309.1"/>
    <property type="molecule type" value="Genomic_DNA"/>
</dbReference>
<feature type="domain" description="4Fe-4S ferredoxin-type" evidence="6">
    <location>
        <begin position="38"/>
        <end position="67"/>
    </location>
</feature>
<dbReference type="Gene3D" id="3.30.70.270">
    <property type="match status" value="1"/>
</dbReference>
<dbReference type="SMART" id="SM00267">
    <property type="entry name" value="GGDEF"/>
    <property type="match status" value="1"/>
</dbReference>
<keyword evidence="4" id="KW-0411">Iron-sulfur</keyword>
<keyword evidence="1" id="KW-0004">4Fe-4S</keyword>
<dbReference type="PROSITE" id="PS50887">
    <property type="entry name" value="GGDEF"/>
    <property type="match status" value="1"/>
</dbReference>
<dbReference type="InterPro" id="IPR017896">
    <property type="entry name" value="4Fe4S_Fe-S-bd"/>
</dbReference>
<dbReference type="GO" id="GO:0052621">
    <property type="term" value="F:diguanylate cyclase activity"/>
    <property type="evidence" value="ECO:0007669"/>
    <property type="project" value="TreeGrafter"/>
</dbReference>
<dbReference type="InterPro" id="IPR004108">
    <property type="entry name" value="Fe_hydrogenase_lsu_C"/>
</dbReference>
<dbReference type="GO" id="GO:0046872">
    <property type="term" value="F:metal ion binding"/>
    <property type="evidence" value="ECO:0007669"/>
    <property type="project" value="UniProtKB-KW"/>
</dbReference>
<dbReference type="RefSeq" id="WP_170077672.1">
    <property type="nucleotide sequence ID" value="NZ_JABAFA010000026.1"/>
</dbReference>
<sequence>MKDEGLIYTNENCIGCNKCVGVCLAMGACISQVYKGQTHIGVDPLRCTACGACFTVCAHGARGYIDDTEQFFQALAGGEHISVLISPAVFAQYPDIYGNILGALRQMGVRHILPVAFGADICTWAQLQYLKRHRCTGMISSRCPVIVSYIEHFHPELIPALMPIQSPMMCMAVYARKHLHIEDKFAYIGPCIGKAFEKWRNQERKCVAYNITIRSLMKYLRARGLGEQTAQEELSYGLGLYYPAPDGLAANLNWFLGDEELVRSVSGKRTAYEWLERNAEKIAAGGMPFTLIDVLNCRDGCLEGTATEEGCNRHDEAYYTLMRRRRGCEYLHHEGPWSRKLPPWERRELFEARHAGLELSDYLRTYQDRSAQCQDWEPSPEEADAIYESMHKYDEASRHIDCSSCGYSTCADMMKAIYNGFNDCHNCIHYEQAEADRLEKLSLSDALTGVCNHNAYLQETSYGAATPGPGTVFVMADVNGLKRANDTLGHAAGDRLLRTAAQYLAALFGKERVYRVGGDEFVVLVTDMAVSQAAARLRDIQQQLEEMDVSIAVGTAACDAAHRSYKELKAEADAAMYKDKMKCYARHGWEPRA</sequence>
<dbReference type="PANTHER" id="PTHR45138:SF9">
    <property type="entry name" value="DIGUANYLATE CYCLASE DGCM-RELATED"/>
    <property type="match status" value="1"/>
</dbReference>
<dbReference type="Gene3D" id="3.30.70.20">
    <property type="match status" value="1"/>
</dbReference>
<dbReference type="PANTHER" id="PTHR45138">
    <property type="entry name" value="REGULATORY COMPONENTS OF SENSORY TRANSDUCTION SYSTEM"/>
    <property type="match status" value="1"/>
</dbReference>
<dbReference type="Proteomes" id="UP000543804">
    <property type="component" value="Unassembled WGS sequence"/>
</dbReference>
<dbReference type="InterPro" id="IPR043128">
    <property type="entry name" value="Rev_trsase/Diguanyl_cyclase"/>
</dbReference>
<feature type="domain" description="GGDEF" evidence="5">
    <location>
        <begin position="469"/>
        <end position="593"/>
    </location>
</feature>
<dbReference type="GO" id="GO:0043709">
    <property type="term" value="P:cell adhesion involved in single-species biofilm formation"/>
    <property type="evidence" value="ECO:0007669"/>
    <property type="project" value="TreeGrafter"/>
</dbReference>
<dbReference type="NCBIfam" id="TIGR00254">
    <property type="entry name" value="GGDEF"/>
    <property type="match status" value="1"/>
</dbReference>
<organism evidence="8 9">
    <name type="scientific">Selenomonas bovis</name>
    <dbReference type="NCBI Taxonomy" id="416586"/>
    <lineage>
        <taxon>Bacteria</taxon>
        <taxon>Bacillati</taxon>
        <taxon>Bacillota</taxon>
        <taxon>Negativicutes</taxon>
        <taxon>Selenomonadales</taxon>
        <taxon>Selenomonadaceae</taxon>
        <taxon>Selenomonas</taxon>
    </lineage>
</organism>
<dbReference type="Pfam" id="PF02906">
    <property type="entry name" value="Fe_hyd_lg_C"/>
    <property type="match status" value="1"/>
</dbReference>
<dbReference type="PROSITE" id="PS51379">
    <property type="entry name" value="4FE4S_FER_2"/>
    <property type="match status" value="1"/>
</dbReference>
<proteinExistence type="predicted"/>
<gene>
    <name evidence="8" type="ORF">HF878_07495</name>
</gene>
<evidence type="ECO:0000259" key="5">
    <source>
        <dbReference type="PROSITE" id="PS50887"/>
    </source>
</evidence>
<dbReference type="Pfam" id="PF00990">
    <property type="entry name" value="GGDEF"/>
    <property type="match status" value="1"/>
</dbReference>
<dbReference type="AlphaFoldDB" id="A0A848B4U1"/>
<protein>
    <submittedName>
        <fullName evidence="8">Diguanylate cyclase</fullName>
    </submittedName>
</protein>
<dbReference type="InterPro" id="IPR029787">
    <property type="entry name" value="Nucleotide_cyclase"/>
</dbReference>
<dbReference type="SUPFAM" id="SSF53920">
    <property type="entry name" value="Fe-only hydrogenase"/>
    <property type="match status" value="1"/>
</dbReference>
<evidence type="ECO:0000256" key="2">
    <source>
        <dbReference type="ARBA" id="ARBA00022723"/>
    </source>
</evidence>
<dbReference type="InterPro" id="IPR050469">
    <property type="entry name" value="Diguanylate_Cyclase"/>
</dbReference>
<evidence type="ECO:0000256" key="1">
    <source>
        <dbReference type="ARBA" id="ARBA00022485"/>
    </source>
</evidence>
<evidence type="ECO:0000313" key="8">
    <source>
        <dbReference type="EMBL" id="NMD99309.1"/>
    </source>
</evidence>
<accession>A0A848B4U1</accession>
<evidence type="ECO:0000256" key="3">
    <source>
        <dbReference type="ARBA" id="ARBA00023004"/>
    </source>
</evidence>
<comment type="caution">
    <text evidence="8">The sequence shown here is derived from an EMBL/GenBank/DDBJ whole genome shotgun (WGS) entry which is preliminary data.</text>
</comment>
<evidence type="ECO:0000259" key="7">
    <source>
        <dbReference type="PROSITE" id="PS51656"/>
    </source>
</evidence>
<dbReference type="SUPFAM" id="SSF55073">
    <property type="entry name" value="Nucleotide cyclase"/>
    <property type="match status" value="1"/>
</dbReference>
<dbReference type="Gene3D" id="1.10.15.40">
    <property type="entry name" value="Electron transport complex subunit B, putative Fe-S cluster"/>
    <property type="match status" value="1"/>
</dbReference>
<dbReference type="GO" id="GO:0051539">
    <property type="term" value="F:4 iron, 4 sulfur cluster binding"/>
    <property type="evidence" value="ECO:0007669"/>
    <property type="project" value="UniProtKB-KW"/>
</dbReference>
<keyword evidence="3" id="KW-0408">Iron</keyword>
<evidence type="ECO:0000313" key="9">
    <source>
        <dbReference type="Proteomes" id="UP000543804"/>
    </source>
</evidence>
<dbReference type="CDD" id="cd01949">
    <property type="entry name" value="GGDEF"/>
    <property type="match status" value="1"/>
</dbReference>
<evidence type="ECO:0000256" key="4">
    <source>
        <dbReference type="ARBA" id="ARBA00023014"/>
    </source>
</evidence>
<dbReference type="Gene3D" id="3.40.950.10">
    <property type="entry name" value="Fe-only Hydrogenase (Larger Subunit), Chain L, domain 3"/>
    <property type="match status" value="1"/>
</dbReference>
<reference evidence="8 9" key="1">
    <citation type="submission" date="2020-04" db="EMBL/GenBank/DDBJ databases">
        <authorList>
            <person name="Hitch T.C.A."/>
            <person name="Wylensek D."/>
            <person name="Clavel T."/>
        </authorList>
    </citation>
    <scope>NUCLEOTIDE SEQUENCE [LARGE SCALE GENOMIC DNA]</scope>
    <source>
        <strain evidence="8 9">PG-130-P53-12</strain>
    </source>
</reference>
<dbReference type="InterPro" id="IPR000160">
    <property type="entry name" value="GGDEF_dom"/>
</dbReference>
<dbReference type="PROSITE" id="PS51656">
    <property type="entry name" value="4FE4S"/>
    <property type="match status" value="1"/>
</dbReference>
<dbReference type="InterPro" id="IPR007202">
    <property type="entry name" value="4Fe-4S_dom"/>
</dbReference>
<keyword evidence="2" id="KW-0479">Metal-binding</keyword>
<dbReference type="GO" id="GO:1902201">
    <property type="term" value="P:negative regulation of bacterial-type flagellum-dependent cell motility"/>
    <property type="evidence" value="ECO:0007669"/>
    <property type="project" value="TreeGrafter"/>
</dbReference>
<dbReference type="SUPFAM" id="SSF54862">
    <property type="entry name" value="4Fe-4S ferredoxins"/>
    <property type="match status" value="1"/>
</dbReference>
<dbReference type="PROSITE" id="PS51257">
    <property type="entry name" value="PROKAR_LIPOPROTEIN"/>
    <property type="match status" value="1"/>
</dbReference>